<dbReference type="Gene3D" id="3.40.50.620">
    <property type="entry name" value="HUPs"/>
    <property type="match status" value="1"/>
</dbReference>
<organism evidence="8 9">
    <name type="scientific">Bifidobacterium saguini DSM 23967</name>
    <dbReference type="NCBI Taxonomy" id="1437607"/>
    <lineage>
        <taxon>Bacteria</taxon>
        <taxon>Bacillati</taxon>
        <taxon>Actinomycetota</taxon>
        <taxon>Actinomycetes</taxon>
        <taxon>Bifidobacteriales</taxon>
        <taxon>Bifidobacteriaceae</taxon>
        <taxon>Bifidobacterium</taxon>
    </lineage>
</organism>
<evidence type="ECO:0000256" key="6">
    <source>
        <dbReference type="HAMAP-Rule" id="MF_01161"/>
    </source>
</evidence>
<dbReference type="PANTHER" id="PTHR43033:SF1">
    <property type="entry name" value="TRNA(ILE)-LYSIDINE SYNTHASE-RELATED"/>
    <property type="match status" value="1"/>
</dbReference>
<dbReference type="PANTHER" id="PTHR43033">
    <property type="entry name" value="TRNA(ILE)-LYSIDINE SYNTHASE-RELATED"/>
    <property type="match status" value="1"/>
</dbReference>
<protein>
    <recommendedName>
        <fullName evidence="6">tRNA(Ile)-lysidine synthase</fullName>
        <ecNumber evidence="6">6.3.4.19</ecNumber>
    </recommendedName>
    <alternativeName>
        <fullName evidence="6">tRNA(Ile)-2-lysyl-cytidine synthase</fullName>
    </alternativeName>
    <alternativeName>
        <fullName evidence="6">tRNA(Ile)-lysidine synthetase</fullName>
    </alternativeName>
</protein>
<evidence type="ECO:0000256" key="3">
    <source>
        <dbReference type="ARBA" id="ARBA00022741"/>
    </source>
</evidence>
<evidence type="ECO:0000313" key="8">
    <source>
        <dbReference type="EMBL" id="KFI91001.1"/>
    </source>
</evidence>
<dbReference type="InterPro" id="IPR014729">
    <property type="entry name" value="Rossmann-like_a/b/a_fold"/>
</dbReference>
<dbReference type="EMBL" id="JGZN01000018">
    <property type="protein sequence ID" value="KFI91001.1"/>
    <property type="molecule type" value="Genomic_DNA"/>
</dbReference>
<proteinExistence type="inferred from homology"/>
<dbReference type="GO" id="GO:0032267">
    <property type="term" value="F:tRNA(Ile)-lysidine synthase activity"/>
    <property type="evidence" value="ECO:0007669"/>
    <property type="project" value="UniProtKB-EC"/>
</dbReference>
<comment type="function">
    <text evidence="6">Ligates lysine onto the cytidine present at position 34 of the AUA codon-specific tRNA(Ile) that contains the anticodon CAU, in an ATP-dependent manner. Cytidine is converted to lysidine, thus changing the amino acid specificity of the tRNA from methionine to isoleucine.</text>
</comment>
<dbReference type="Gene3D" id="1.20.59.20">
    <property type="match status" value="1"/>
</dbReference>
<evidence type="ECO:0000256" key="1">
    <source>
        <dbReference type="ARBA" id="ARBA00022598"/>
    </source>
</evidence>
<evidence type="ECO:0000313" key="9">
    <source>
        <dbReference type="Proteomes" id="UP000029066"/>
    </source>
</evidence>
<evidence type="ECO:0000256" key="2">
    <source>
        <dbReference type="ARBA" id="ARBA00022694"/>
    </source>
</evidence>
<dbReference type="InterPro" id="IPR012795">
    <property type="entry name" value="tRNA_Ile_lys_synt_N"/>
</dbReference>
<gene>
    <name evidence="6" type="primary">tilS</name>
    <name evidence="8" type="ORF">BISA_1980</name>
</gene>
<evidence type="ECO:0000256" key="5">
    <source>
        <dbReference type="ARBA" id="ARBA00048539"/>
    </source>
</evidence>
<comment type="caution">
    <text evidence="8">The sequence shown here is derived from an EMBL/GenBank/DDBJ whole genome shotgun (WGS) entry which is preliminary data.</text>
</comment>
<dbReference type="GO" id="GO:0005524">
    <property type="term" value="F:ATP binding"/>
    <property type="evidence" value="ECO:0007669"/>
    <property type="project" value="UniProtKB-UniRule"/>
</dbReference>
<dbReference type="OrthoDB" id="5244702at2"/>
<keyword evidence="3 6" id="KW-0547">Nucleotide-binding</keyword>
<dbReference type="AlphaFoldDB" id="A0A087D651"/>
<dbReference type="GO" id="GO:0005737">
    <property type="term" value="C:cytoplasm"/>
    <property type="evidence" value="ECO:0007669"/>
    <property type="project" value="UniProtKB-SubCell"/>
</dbReference>
<evidence type="ECO:0000256" key="4">
    <source>
        <dbReference type="ARBA" id="ARBA00022840"/>
    </source>
</evidence>
<comment type="domain">
    <text evidence="6">The N-terminal region contains the highly conserved SGGXDS motif, predicted to be a P-loop motif involved in ATP binding.</text>
</comment>
<comment type="similarity">
    <text evidence="6">Belongs to the tRNA(Ile)-lysidine synthase family.</text>
</comment>
<dbReference type="NCBIfam" id="TIGR02432">
    <property type="entry name" value="lysidine_TilS_N"/>
    <property type="match status" value="1"/>
</dbReference>
<comment type="catalytic activity">
    <reaction evidence="5 6">
        <text>cytidine(34) in tRNA(Ile2) + L-lysine + ATP = lysidine(34) in tRNA(Ile2) + AMP + diphosphate + H(+)</text>
        <dbReference type="Rhea" id="RHEA:43744"/>
        <dbReference type="Rhea" id="RHEA-COMP:10625"/>
        <dbReference type="Rhea" id="RHEA-COMP:10670"/>
        <dbReference type="ChEBI" id="CHEBI:15378"/>
        <dbReference type="ChEBI" id="CHEBI:30616"/>
        <dbReference type="ChEBI" id="CHEBI:32551"/>
        <dbReference type="ChEBI" id="CHEBI:33019"/>
        <dbReference type="ChEBI" id="CHEBI:82748"/>
        <dbReference type="ChEBI" id="CHEBI:83665"/>
        <dbReference type="ChEBI" id="CHEBI:456215"/>
        <dbReference type="EC" id="6.3.4.19"/>
    </reaction>
</comment>
<keyword evidence="2 6" id="KW-0819">tRNA processing</keyword>
<dbReference type="EC" id="6.3.4.19" evidence="6"/>
<feature type="domain" description="tRNA(Ile)-lysidine/2-thiocytidine synthase N-terminal" evidence="7">
    <location>
        <begin position="45"/>
        <end position="213"/>
    </location>
</feature>
<keyword evidence="1 6" id="KW-0436">Ligase</keyword>
<feature type="binding site" evidence="6">
    <location>
        <begin position="50"/>
        <end position="55"/>
    </location>
    <ligand>
        <name>ATP</name>
        <dbReference type="ChEBI" id="CHEBI:30616"/>
    </ligand>
</feature>
<reference evidence="8 9" key="1">
    <citation type="submission" date="2014-03" db="EMBL/GenBank/DDBJ databases">
        <title>Genomics of Bifidobacteria.</title>
        <authorList>
            <person name="Ventura M."/>
            <person name="Milani C."/>
            <person name="Lugli G.A."/>
        </authorList>
    </citation>
    <scope>NUCLEOTIDE SEQUENCE [LARGE SCALE GENOMIC DNA]</scope>
    <source>
        <strain evidence="8 9">DSM 23967</strain>
    </source>
</reference>
<dbReference type="SUPFAM" id="SSF82829">
    <property type="entry name" value="MesJ substrate recognition domain-like"/>
    <property type="match status" value="1"/>
</dbReference>
<dbReference type="InterPro" id="IPR011063">
    <property type="entry name" value="TilS/TtcA_N"/>
</dbReference>
<dbReference type="STRING" id="1437607.BISA_1980"/>
<dbReference type="Pfam" id="PF01171">
    <property type="entry name" value="ATP_bind_3"/>
    <property type="match status" value="1"/>
</dbReference>
<comment type="subcellular location">
    <subcellularLocation>
        <location evidence="6">Cytoplasm</location>
    </subcellularLocation>
</comment>
<sequence>MVYSPRLRKAVGAVRASLARIGVERQSPKFAQHGQHQPLPDAPLVLIACSGGRDSMALAAVGQIVCASLGVRCGAVVVDHQLQSESRQVAEQTAERCRKLGLDPVLVRAADVHDEGEGLEAAARAARYQQLCIAAHEQHAGCVLLAHTLDDQAETVLIGLLRGHGLDMVAGMPPLFIRDDVRFVRPLLELSRADTTGICQDLNLEYWDDPTNGEGMEGPLPNEYPLRSRVRHDLLPAIERFAGADVARHLANNARFLQMDKAYLDQQADMVQAKAVIITADHAHEGSMVVAINARMLEGEPASIRLRVLAHAFSEAAITVGAAHIEAVDRLITDWHGQSAVCLPSGYSANRKKHVIRVCQDRAHANR</sequence>
<dbReference type="HAMAP" id="MF_01161">
    <property type="entry name" value="tRNA_Ile_lys_synt"/>
    <property type="match status" value="1"/>
</dbReference>
<dbReference type="SUPFAM" id="SSF52402">
    <property type="entry name" value="Adenine nucleotide alpha hydrolases-like"/>
    <property type="match status" value="1"/>
</dbReference>
<dbReference type="RefSeq" id="WP_033892012.1">
    <property type="nucleotide sequence ID" value="NZ_JDUT01000019.1"/>
</dbReference>
<keyword evidence="6" id="KW-0963">Cytoplasm</keyword>
<dbReference type="CDD" id="cd01992">
    <property type="entry name" value="TilS_N"/>
    <property type="match status" value="1"/>
</dbReference>
<keyword evidence="4 6" id="KW-0067">ATP-binding</keyword>
<evidence type="ECO:0000259" key="7">
    <source>
        <dbReference type="Pfam" id="PF01171"/>
    </source>
</evidence>
<dbReference type="Proteomes" id="UP000029066">
    <property type="component" value="Unassembled WGS sequence"/>
</dbReference>
<dbReference type="GO" id="GO:0006400">
    <property type="term" value="P:tRNA modification"/>
    <property type="evidence" value="ECO:0007669"/>
    <property type="project" value="UniProtKB-UniRule"/>
</dbReference>
<accession>A0A087D651</accession>
<dbReference type="InterPro" id="IPR012094">
    <property type="entry name" value="tRNA_Ile_lys_synt"/>
</dbReference>
<name>A0A087D651_9BIFI</name>